<sequence>MLSDQLQQNQQTEPIVRHDGGIDTHVGDNNEGIDLFVKHQPKLAPHISSYTNTDIVSQLKDKLTPDQFQQFGNTCFGSFLQMKRFDVQHQLFRCFMARQLNGTPNNVFAVYVNGQDTDDFSPTPNLQSKKKHVESVGPSSSPPHRRSRNNPKFLQKNQKNQKNNPPVCLSDIGHKVVHDHQLPEGQNEDPSSLRKDLKSFKEYVVGEFKSLRTLINDNFKMLSDQLQQNQQTEPIVRHDGGIDTDVGDNNEV</sequence>
<accession>A0A1S4CQE2</accession>
<proteinExistence type="predicted"/>
<dbReference type="RefSeq" id="XP_016503448.1">
    <property type="nucleotide sequence ID" value="XM_016647962.1"/>
</dbReference>
<dbReference type="KEGG" id="nta:107821531"/>
<dbReference type="AlphaFoldDB" id="A0A1S4CQE2"/>
<organism evidence="2">
    <name type="scientific">Nicotiana tabacum</name>
    <name type="common">Common tobacco</name>
    <dbReference type="NCBI Taxonomy" id="4097"/>
    <lineage>
        <taxon>Eukaryota</taxon>
        <taxon>Viridiplantae</taxon>
        <taxon>Streptophyta</taxon>
        <taxon>Embryophyta</taxon>
        <taxon>Tracheophyta</taxon>
        <taxon>Spermatophyta</taxon>
        <taxon>Magnoliopsida</taxon>
        <taxon>eudicotyledons</taxon>
        <taxon>Gunneridae</taxon>
        <taxon>Pentapetalae</taxon>
        <taxon>asterids</taxon>
        <taxon>lamiids</taxon>
        <taxon>Solanales</taxon>
        <taxon>Solanaceae</taxon>
        <taxon>Nicotianoideae</taxon>
        <taxon>Nicotianeae</taxon>
        <taxon>Nicotiana</taxon>
    </lineage>
</organism>
<feature type="compositionally biased region" description="Polar residues" evidence="1">
    <location>
        <begin position="1"/>
        <end position="13"/>
    </location>
</feature>
<protein>
    <submittedName>
        <fullName evidence="2">Uncharacterized protein</fullName>
    </submittedName>
</protein>
<dbReference type="PANTHER" id="PTHR48302:SF2">
    <property type="entry name" value="DUF1985 DOMAIN-CONTAINING PROTEIN"/>
    <property type="match status" value="1"/>
</dbReference>
<reference evidence="2" key="1">
    <citation type="submission" date="2025-08" db="UniProtKB">
        <authorList>
            <consortium name="RefSeq"/>
        </authorList>
    </citation>
    <scope>IDENTIFICATION</scope>
</reference>
<gene>
    <name evidence="2" type="primary">LOC107821531</name>
</gene>
<dbReference type="PANTHER" id="PTHR48302">
    <property type="entry name" value="ULP1 PROTEASE FAMILY, C-TERMINAL CATALYTIC DOMAIN CONTAINING PROTEIN"/>
    <property type="match status" value="1"/>
</dbReference>
<name>A0A1S4CQE2_TOBAC</name>
<dbReference type="PaxDb" id="4097-A0A1S4CQE2"/>
<feature type="compositionally biased region" description="Low complexity" evidence="1">
    <location>
        <begin position="150"/>
        <end position="166"/>
    </location>
</feature>
<evidence type="ECO:0000256" key="1">
    <source>
        <dbReference type="SAM" id="MobiDB-lite"/>
    </source>
</evidence>
<feature type="region of interest" description="Disordered" evidence="1">
    <location>
        <begin position="119"/>
        <end position="171"/>
    </location>
</feature>
<feature type="region of interest" description="Disordered" evidence="1">
    <location>
        <begin position="1"/>
        <end position="22"/>
    </location>
</feature>
<evidence type="ECO:0000313" key="2">
    <source>
        <dbReference type="RefSeq" id="XP_016503448.1"/>
    </source>
</evidence>